<reference evidence="1 2" key="1">
    <citation type="journal article" date="2007" name="Appl. Environ. Microbiol.">
        <title>Isolation of key methanogens for global methane emission from rice paddy fields: a novel isolate affiliated with the clone cluster rice cluster I.</title>
        <authorList>
            <person name="Sakai S."/>
            <person name="Imachi H."/>
            <person name="Sekiguchi Y."/>
            <person name="Ohashi A."/>
            <person name="Harada H."/>
            <person name="Kamagata Y."/>
        </authorList>
    </citation>
    <scope>NUCLEOTIDE SEQUENCE [LARGE SCALE GENOMIC DNA]</scope>
    <source>
        <strain evidence="2">DSM 17711 / JCM 13418 / NBRC 101707 / SANAE</strain>
    </source>
</reference>
<protein>
    <submittedName>
        <fullName evidence="1">Uncharacterized protein</fullName>
    </submittedName>
</protein>
<dbReference type="Proteomes" id="UP000001882">
    <property type="component" value="Chromosome"/>
</dbReference>
<evidence type="ECO:0000313" key="1">
    <source>
        <dbReference type="EMBL" id="BAI61303.1"/>
    </source>
</evidence>
<sequence length="179" mass="19117">MRIKIIAYLAIAILLASPAASASLVSLTFPAIRPVYAGDTGKLMEAIGGLVEFTNAEVASPGINASTANFPDSSILSDRITSLPGAIELLTALAPPVKPDNAARDNISRTLTGMNLTYYSIAGKPMNYTITADSIKSIEPYPYKGKPAWKVRVGEGLAWDLIMDRSGTKILKTDQLFRT</sequence>
<organism evidence="1 2">
    <name type="scientific">Methanocella paludicola (strain DSM 17711 / JCM 13418 / NBRC 101707 / SANAE)</name>
    <dbReference type="NCBI Taxonomy" id="304371"/>
    <lineage>
        <taxon>Archaea</taxon>
        <taxon>Methanobacteriati</taxon>
        <taxon>Methanobacteriota</taxon>
        <taxon>Stenosarchaea group</taxon>
        <taxon>Methanomicrobia</taxon>
        <taxon>Methanocellales</taxon>
        <taxon>Methanocellaceae</taxon>
        <taxon>Methanocella</taxon>
    </lineage>
</organism>
<dbReference type="AlphaFoldDB" id="D1YXY1"/>
<reference evidence="1 2" key="2">
    <citation type="journal article" date="2008" name="Int. J. Syst. Evol. Microbiol.">
        <title>Methanocella paludicola gen. nov., sp. nov., a methane-producing archaeon, the first isolate of the lineage 'Rice Cluster I', and proposal of the new archaeal order Methanocellales ord. nov.</title>
        <authorList>
            <person name="Sakai S."/>
            <person name="Imachi H."/>
            <person name="Hanada S."/>
            <person name="Ohashi A."/>
            <person name="Harada H."/>
            <person name="Kamagata Y."/>
        </authorList>
    </citation>
    <scope>NUCLEOTIDE SEQUENCE [LARGE SCALE GENOMIC DNA]</scope>
    <source>
        <strain evidence="2">DSM 17711 / JCM 13418 / NBRC 101707 / SANAE</strain>
    </source>
</reference>
<keyword evidence="2" id="KW-1185">Reference proteome</keyword>
<evidence type="ECO:0000313" key="2">
    <source>
        <dbReference type="Proteomes" id="UP000001882"/>
    </source>
</evidence>
<dbReference type="PATRIC" id="fig|304371.9.peg.1267"/>
<name>D1YXY1_METPS</name>
<dbReference type="InParanoid" id="D1YXY1"/>
<proteinExistence type="predicted"/>
<reference evidence="2" key="3">
    <citation type="journal article" date="2011" name="PLoS ONE">
        <title>Genome sequence of a mesophilic hydrogenotrophic methanogen Methanocella paludicola, the first cultivated representative of the order Methanocellales.</title>
        <authorList>
            <person name="Sakai S."/>
            <person name="Takaki Y."/>
            <person name="Shimamura S."/>
            <person name="Sekine M."/>
            <person name="Tajima T."/>
            <person name="Kosugi H."/>
            <person name="Ichikawa N."/>
            <person name="Tasumi E."/>
            <person name="Hiraki A.T."/>
            <person name="Shimizu A."/>
            <person name="Kato Y."/>
            <person name="Nishiko R."/>
            <person name="Mori K."/>
            <person name="Fujita N."/>
            <person name="Imachi H."/>
            <person name="Takai K."/>
        </authorList>
    </citation>
    <scope>NUCLEOTIDE SEQUENCE [LARGE SCALE GENOMIC DNA]</scope>
    <source>
        <strain evidence="2">DSM 17711 / JCM 13418 / NBRC 101707 / SANAE</strain>
    </source>
</reference>
<gene>
    <name evidence="1" type="ordered locus">MCP_1231</name>
</gene>
<dbReference type="eggNOG" id="arCOG11110">
    <property type="taxonomic scope" value="Archaea"/>
</dbReference>
<dbReference type="EMBL" id="AP011532">
    <property type="protein sequence ID" value="BAI61303.1"/>
    <property type="molecule type" value="Genomic_DNA"/>
</dbReference>
<dbReference type="KEGG" id="mpd:MCP_1231"/>
<accession>D1YXY1</accession>